<evidence type="ECO:0000313" key="1">
    <source>
        <dbReference type="EMBL" id="RJF98169.1"/>
    </source>
</evidence>
<protein>
    <submittedName>
        <fullName evidence="1">Four-helix bundle copper-binding protein</fullName>
    </submittedName>
</protein>
<dbReference type="PANTHER" id="PTHR37310">
    <property type="entry name" value="CYTOPLASMIC PROTEIN-RELATED"/>
    <property type="match status" value="1"/>
</dbReference>
<keyword evidence="2" id="KW-1185">Reference proteome</keyword>
<sequence>MARGSEMAAAICQACADVRDACGDECTKHEMTHCQECAQACRRCSEECRRMSGGSRMSRVSARRSLWLL</sequence>
<accession>A0A3A3GBA5</accession>
<dbReference type="Gene3D" id="1.20.1270.360">
    <property type="match status" value="1"/>
</dbReference>
<dbReference type="Pfam" id="PF03860">
    <property type="entry name" value="Csp"/>
    <property type="match status" value="1"/>
</dbReference>
<dbReference type="OrthoDB" id="5396211at2"/>
<dbReference type="AlphaFoldDB" id="A0A3A3GBA5"/>
<proteinExistence type="predicted"/>
<dbReference type="Proteomes" id="UP000265955">
    <property type="component" value="Unassembled WGS sequence"/>
</dbReference>
<dbReference type="EMBL" id="QYUO01000001">
    <property type="protein sequence ID" value="RJF98169.1"/>
    <property type="molecule type" value="Genomic_DNA"/>
</dbReference>
<name>A0A3A3GBA5_9BURK</name>
<dbReference type="InterPro" id="IPR005560">
    <property type="entry name" value="Csp_YhjQ"/>
</dbReference>
<comment type="caution">
    <text evidence="1">The sequence shown here is derived from an EMBL/GenBank/DDBJ whole genome shotgun (WGS) entry which is preliminary data.</text>
</comment>
<gene>
    <name evidence="1" type="ORF">D3871_06325</name>
</gene>
<organism evidence="1 2">
    <name type="scientific">Noviherbaspirillum saxi</name>
    <dbReference type="NCBI Taxonomy" id="2320863"/>
    <lineage>
        <taxon>Bacteria</taxon>
        <taxon>Pseudomonadati</taxon>
        <taxon>Pseudomonadota</taxon>
        <taxon>Betaproteobacteria</taxon>
        <taxon>Burkholderiales</taxon>
        <taxon>Oxalobacteraceae</taxon>
        <taxon>Noviherbaspirillum</taxon>
    </lineage>
</organism>
<dbReference type="PANTHER" id="PTHR37310:SF1">
    <property type="entry name" value="CYTOPLASMIC PROTEIN"/>
    <property type="match status" value="1"/>
</dbReference>
<evidence type="ECO:0000313" key="2">
    <source>
        <dbReference type="Proteomes" id="UP000265955"/>
    </source>
</evidence>
<reference evidence="2" key="1">
    <citation type="submission" date="2018-09" db="EMBL/GenBank/DDBJ databases">
        <authorList>
            <person name="Zhu H."/>
        </authorList>
    </citation>
    <scope>NUCLEOTIDE SEQUENCE [LARGE SCALE GENOMIC DNA]</scope>
    <source>
        <strain evidence="2">K1R23-30</strain>
    </source>
</reference>